<keyword evidence="2" id="KW-1185">Reference proteome</keyword>
<sequence length="63" mass="7004">MPKLCPCRSGRWLQPGTASEKGRLAVARLNSLTKVIFIISQPSDDRCDWKKVSSIHKCGTGFK</sequence>
<organism evidence="1 2">
    <name type="scientific">Trichinella nelsoni</name>
    <dbReference type="NCBI Taxonomy" id="6336"/>
    <lineage>
        <taxon>Eukaryota</taxon>
        <taxon>Metazoa</taxon>
        <taxon>Ecdysozoa</taxon>
        <taxon>Nematoda</taxon>
        <taxon>Enoplea</taxon>
        <taxon>Dorylaimia</taxon>
        <taxon>Trichinellida</taxon>
        <taxon>Trichinellidae</taxon>
        <taxon>Trichinella</taxon>
    </lineage>
</organism>
<dbReference type="Proteomes" id="UP000054630">
    <property type="component" value="Unassembled WGS sequence"/>
</dbReference>
<accession>A0A0V0S8T9</accession>
<reference evidence="1 2" key="1">
    <citation type="submission" date="2015-01" db="EMBL/GenBank/DDBJ databases">
        <title>Evolution of Trichinella species and genotypes.</title>
        <authorList>
            <person name="Korhonen P.K."/>
            <person name="Edoardo P."/>
            <person name="Giuseppe L.R."/>
            <person name="Gasser R.B."/>
        </authorList>
    </citation>
    <scope>NUCLEOTIDE SEQUENCE [LARGE SCALE GENOMIC DNA]</scope>
    <source>
        <strain evidence="1">ISS37</strain>
    </source>
</reference>
<dbReference type="EMBL" id="JYDL01000029">
    <property type="protein sequence ID" value="KRX22789.1"/>
    <property type="molecule type" value="Genomic_DNA"/>
</dbReference>
<dbReference type="AlphaFoldDB" id="A0A0V0S8T9"/>
<evidence type="ECO:0000313" key="1">
    <source>
        <dbReference type="EMBL" id="KRX22789.1"/>
    </source>
</evidence>
<proteinExistence type="predicted"/>
<protein>
    <submittedName>
        <fullName evidence="1">Uncharacterized protein</fullName>
    </submittedName>
</protein>
<gene>
    <name evidence="1" type="ORF">T07_14275</name>
</gene>
<name>A0A0V0S8T9_9BILA</name>
<evidence type="ECO:0000313" key="2">
    <source>
        <dbReference type="Proteomes" id="UP000054630"/>
    </source>
</evidence>
<comment type="caution">
    <text evidence="1">The sequence shown here is derived from an EMBL/GenBank/DDBJ whole genome shotgun (WGS) entry which is preliminary data.</text>
</comment>